<evidence type="ECO:0000313" key="3">
    <source>
        <dbReference type="Proteomes" id="UP000196320"/>
    </source>
</evidence>
<proteinExistence type="predicted"/>
<reference evidence="2 3" key="1">
    <citation type="submission" date="2017-02" db="EMBL/GenBank/DDBJ databases">
        <authorList>
            <person name="Peterson S.W."/>
        </authorList>
    </citation>
    <scope>NUCLEOTIDE SEQUENCE [LARGE SCALE GENOMIC DNA]</scope>
    <source>
        <strain evidence="2 3">B Mb 05.01</strain>
    </source>
</reference>
<keyword evidence="3" id="KW-1185">Reference proteome</keyword>
<dbReference type="OrthoDB" id="9968814at2"/>
<name>A0A1R4KAW1_9MICO</name>
<accession>A0A1R4KAW1</accession>
<feature type="compositionally biased region" description="Basic and acidic residues" evidence="1">
    <location>
        <begin position="230"/>
        <end position="245"/>
    </location>
</feature>
<dbReference type="Proteomes" id="UP000196320">
    <property type="component" value="Unassembled WGS sequence"/>
</dbReference>
<feature type="compositionally biased region" description="Low complexity" evidence="1">
    <location>
        <begin position="246"/>
        <end position="263"/>
    </location>
</feature>
<evidence type="ECO:0000256" key="1">
    <source>
        <dbReference type="SAM" id="MobiDB-lite"/>
    </source>
</evidence>
<feature type="region of interest" description="Disordered" evidence="1">
    <location>
        <begin position="206"/>
        <end position="271"/>
    </location>
</feature>
<dbReference type="EMBL" id="FUKO01000029">
    <property type="protein sequence ID" value="SJN41456.1"/>
    <property type="molecule type" value="Genomic_DNA"/>
</dbReference>
<dbReference type="AlphaFoldDB" id="A0A1R4KAW1"/>
<sequence length="271" mass="29740">MPDAITLPSAHELIRRIEAQDRPAGAWTYDADPAWSNAGTIVFPERILLRIERDDENPGYAWQVERWDPAQETYEPVPGQSGTAEHPIAMAEIAVAFIDEHDLGEQGPSSVYPLAYELGDRIAAGYPRAHWLHYTNDVFADVFEYPGQRRLAFWDEADFMGSIDGYTWVLEEFSPAENSWVTVSASSDMVSIGQLRRTIANFHDTGEAPYRAPAAPPDAPIAGRGRPARTRKDAAADELARRLAERAAALTGDESAPTAAAPAPSRPSPGR</sequence>
<protein>
    <submittedName>
        <fullName evidence="2">Uncharacterized protein</fullName>
    </submittedName>
</protein>
<evidence type="ECO:0000313" key="2">
    <source>
        <dbReference type="EMBL" id="SJN41456.1"/>
    </source>
</evidence>
<gene>
    <name evidence="2" type="ORF">FM104_11415</name>
</gene>
<dbReference type="RefSeq" id="WP_087132357.1">
    <property type="nucleotide sequence ID" value="NZ_FUKO01000029.1"/>
</dbReference>
<organism evidence="2 3">
    <name type="scientific">Microbacterium esteraromaticum</name>
    <dbReference type="NCBI Taxonomy" id="57043"/>
    <lineage>
        <taxon>Bacteria</taxon>
        <taxon>Bacillati</taxon>
        <taxon>Actinomycetota</taxon>
        <taxon>Actinomycetes</taxon>
        <taxon>Micrococcales</taxon>
        <taxon>Microbacteriaceae</taxon>
        <taxon>Microbacterium</taxon>
    </lineage>
</organism>